<sequence>MFTKILIANRGEIACRVIATARKMGIATVAVYSQADRNARHVRLADEAVCVGPAAARESYLRADAILQAARDTGAQAIHPGYGFLSENAAFARDCEAAGITFIGPPASAIEAMGSKSASKALMQRAGVPLTPGYHGDDQDGALLQAEADAIGYPVLIKASAGGGGKGMRRVDARCDFAAALASCQREAASSFGDARVLVEKCLENPRHIEVQVFADTQGHAVHLYERDCSMQRRYQKVIEEAPAPGLTPGQRAAMGQAAVDAALAVGYVGAGTVEFIAQQQPGGELIFYFMEMNTRLQVEHPVTEMITGLDLVEWQLRIAAGEPLPLAQDAIPCQGHAFEVRIYAEDADHGFLPATGLLQHVQPPPASRQVRIDTGVESGDTITPHYDPMIAKLIVHGDSRSEALQRLLSALAQYQIVGVTHNLGFLQRLAGHPDFAAARLDTGLIARELERLVPPPAPVPDAVQALAALALHRLDAQTRAAPAPGSAWAHALAGGAEVNADTATGWRLNDAQAAIPVRLRRVAHASDGVQLDSLWRLQARPAQGTGDPAGTPCWRLMDAAGVAQDIEVQSRPGDSAATAGLIHWQILQDGQRWQATTLPDMQPGQAARVHVLVASGAQAGHWTLERILPGPDADAAQGGAGHVRAPMPGKVIALLVQAGDRVEAGQPLAVMEAMKMEHTLTAPHAGVVAALNCAVGDQVGDGVDLLDLEPAA</sequence>
<evidence type="ECO:0000313" key="2">
    <source>
        <dbReference type="Proteomes" id="UP001364695"/>
    </source>
</evidence>
<evidence type="ECO:0000313" key="1">
    <source>
        <dbReference type="EMBL" id="MEJ7138502.1"/>
    </source>
</evidence>
<organism evidence="1 2">
    <name type="scientific">Amphibiibacter pelophylacis</name>
    <dbReference type="NCBI Taxonomy" id="1799477"/>
    <lineage>
        <taxon>Bacteria</taxon>
        <taxon>Pseudomonadati</taxon>
        <taxon>Pseudomonadota</taxon>
        <taxon>Betaproteobacteria</taxon>
        <taxon>Burkholderiales</taxon>
        <taxon>Sphaerotilaceae</taxon>
        <taxon>Amphibiibacter</taxon>
    </lineage>
</organism>
<dbReference type="Proteomes" id="UP001364695">
    <property type="component" value="Unassembled WGS sequence"/>
</dbReference>
<protein>
    <submittedName>
        <fullName evidence="1">Acetyl/propionyl/methylcrotonyl-CoA carboxylase subunit alpha</fullName>
    </submittedName>
</protein>
<name>A0ACC6P2R7_9BURK</name>
<keyword evidence="2" id="KW-1185">Reference proteome</keyword>
<proteinExistence type="predicted"/>
<reference evidence="1" key="1">
    <citation type="submission" date="2023-10" db="EMBL/GenBank/DDBJ databases">
        <title>Amphibacter perezi, gen. nov., sp. nov. a novel taxa of the family Comamonadaceae, class Betaproteobacteria isolated from the skin microbiota of Pelophylax perezi from different populations.</title>
        <authorList>
            <person name="Costa S."/>
            <person name="Proenca D.N."/>
            <person name="Lopes I."/>
            <person name="Morais P.V."/>
        </authorList>
    </citation>
    <scope>NUCLEOTIDE SEQUENCE</scope>
    <source>
        <strain evidence="1">SL12-8</strain>
    </source>
</reference>
<dbReference type="EMBL" id="JAWDIE010000011">
    <property type="protein sequence ID" value="MEJ7138502.1"/>
    <property type="molecule type" value="Genomic_DNA"/>
</dbReference>
<gene>
    <name evidence="1" type="ORF">RV045_08670</name>
</gene>
<comment type="caution">
    <text evidence="1">The sequence shown here is derived from an EMBL/GenBank/DDBJ whole genome shotgun (WGS) entry which is preliminary data.</text>
</comment>
<accession>A0ACC6P2R7</accession>